<evidence type="ECO:0000313" key="3">
    <source>
        <dbReference type="Proteomes" id="UP000494106"/>
    </source>
</evidence>
<accession>A0A8S1AIT6</accession>
<gene>
    <name evidence="2" type="ORF">APLA_LOCUS10785</name>
</gene>
<proteinExistence type="predicted"/>
<name>A0A8S1AIT6_ARCPL</name>
<feature type="compositionally biased region" description="Basic residues" evidence="1">
    <location>
        <begin position="40"/>
        <end position="49"/>
    </location>
</feature>
<protein>
    <submittedName>
        <fullName evidence="2">Uncharacterized protein</fullName>
    </submittedName>
</protein>
<reference evidence="2 3" key="1">
    <citation type="submission" date="2020-04" db="EMBL/GenBank/DDBJ databases">
        <authorList>
            <person name="Wallbank WR R."/>
            <person name="Pardo Diaz C."/>
            <person name="Kozak K."/>
            <person name="Martin S."/>
            <person name="Jiggins C."/>
            <person name="Moest M."/>
            <person name="Warren A I."/>
            <person name="Byers J.R.P. K."/>
            <person name="Montejo-Kovacevich G."/>
            <person name="Yen C E."/>
        </authorList>
    </citation>
    <scope>NUCLEOTIDE SEQUENCE [LARGE SCALE GENOMIC DNA]</scope>
</reference>
<evidence type="ECO:0000313" key="2">
    <source>
        <dbReference type="EMBL" id="CAB3246232.1"/>
    </source>
</evidence>
<feature type="region of interest" description="Disordered" evidence="1">
    <location>
        <begin position="32"/>
        <end position="53"/>
    </location>
</feature>
<sequence length="89" mass="10377">MNWLAHICSCSECFQLPRSKWDSQSLSEYVMSGKEAAGKERKKASRLPSRRSDTTHLKAKYDLCLHERRPVANNQMKNKTLCTQWCRCL</sequence>
<dbReference type="EMBL" id="CADEBC010000525">
    <property type="protein sequence ID" value="CAB3246232.1"/>
    <property type="molecule type" value="Genomic_DNA"/>
</dbReference>
<organism evidence="2 3">
    <name type="scientific">Arctia plantaginis</name>
    <name type="common">Wood tiger moth</name>
    <name type="synonym">Phalaena plantaginis</name>
    <dbReference type="NCBI Taxonomy" id="874455"/>
    <lineage>
        <taxon>Eukaryota</taxon>
        <taxon>Metazoa</taxon>
        <taxon>Ecdysozoa</taxon>
        <taxon>Arthropoda</taxon>
        <taxon>Hexapoda</taxon>
        <taxon>Insecta</taxon>
        <taxon>Pterygota</taxon>
        <taxon>Neoptera</taxon>
        <taxon>Endopterygota</taxon>
        <taxon>Lepidoptera</taxon>
        <taxon>Glossata</taxon>
        <taxon>Ditrysia</taxon>
        <taxon>Noctuoidea</taxon>
        <taxon>Erebidae</taxon>
        <taxon>Arctiinae</taxon>
        <taxon>Arctia</taxon>
    </lineage>
</organism>
<dbReference type="AlphaFoldDB" id="A0A8S1AIT6"/>
<comment type="caution">
    <text evidence="2">The sequence shown here is derived from an EMBL/GenBank/DDBJ whole genome shotgun (WGS) entry which is preliminary data.</text>
</comment>
<evidence type="ECO:0000256" key="1">
    <source>
        <dbReference type="SAM" id="MobiDB-lite"/>
    </source>
</evidence>
<keyword evidence="3" id="KW-1185">Reference proteome</keyword>
<dbReference type="Proteomes" id="UP000494106">
    <property type="component" value="Unassembled WGS sequence"/>
</dbReference>